<dbReference type="Gene3D" id="3.40.30.10">
    <property type="entry name" value="Glutaredoxin"/>
    <property type="match status" value="1"/>
</dbReference>
<dbReference type="Proteomes" id="UP000321570">
    <property type="component" value="Unassembled WGS sequence"/>
</dbReference>
<evidence type="ECO:0000313" key="7">
    <source>
        <dbReference type="Proteomes" id="UP000321570"/>
    </source>
</evidence>
<feature type="chain" id="PRO_5044546510" evidence="2">
    <location>
        <begin position="19"/>
        <end position="919"/>
    </location>
</feature>
<dbReference type="STRING" id="6216.A0A0R3SE24"/>
<reference evidence="4 6" key="2">
    <citation type="submission" date="2018-11" db="EMBL/GenBank/DDBJ databases">
        <authorList>
            <consortium name="Pathogen Informatics"/>
        </authorList>
    </citation>
    <scope>NUCLEOTIDE SEQUENCE [LARGE SCALE GENOMIC DNA]</scope>
</reference>
<dbReference type="SUPFAM" id="SSF52833">
    <property type="entry name" value="Thioredoxin-like"/>
    <property type="match status" value="1"/>
</dbReference>
<evidence type="ECO:0000313" key="8">
    <source>
        <dbReference type="WBParaSite" id="HDID_0000298901-mRNA-1"/>
    </source>
</evidence>
<accession>A0A0R3SE24</accession>
<dbReference type="InterPro" id="IPR052448">
    <property type="entry name" value="DnaJ_C16_autophagy_reg"/>
</dbReference>
<evidence type="ECO:0000313" key="4">
    <source>
        <dbReference type="EMBL" id="VDL25184.1"/>
    </source>
</evidence>
<feature type="compositionally biased region" description="Acidic residues" evidence="1">
    <location>
        <begin position="854"/>
        <end position="869"/>
    </location>
</feature>
<reference evidence="8" key="1">
    <citation type="submission" date="2017-02" db="UniProtKB">
        <authorList>
            <consortium name="WormBaseParasite"/>
        </authorList>
    </citation>
    <scope>IDENTIFICATION</scope>
</reference>
<keyword evidence="2" id="KW-0732">Signal</keyword>
<sequence>MDFKKYILLLTILANVFAGGDDLYERLHVSRLATIKEIKSAYRREATKWHPDRNSDANAEEKFIEITKAYEVLSNPQKRAKYDAYGVHDLGDENKHSENRQPMSQDLFAHFFGGQFFPFDQSQMDKSVQVVNFHSYREIILPASRSTPLVLLGISHFCFLCRQIQPLWSKIANRYSDLGIIFGIANIQDDQALREELSVLHSPSILAVVDKKPTYFMRSEFTENAVIEFIVQALLDTGPLRSSPLPGLPSTALATPLITFIKSETESDTFLRGYLEDSKPRTLLFGVESRPSLRLCLAAFRALDHHASGFIDTRNEDTKPIFRRFGLSEVQESILVFHEYPDDPVISYSDHQISRRILDDVYMKNSRLAVPRILSSSRFLDLCPADGHPPSSAFASAAETRDDPVDGHAGHRHLCLVLLLNSKNREQNVVKLDQFRSVLEHIPHALKSPLGLSHLLPTNFYPLLSPAYIYTDRQGAWLRNISDSSTCSSCLDLSTNLDGQLLALWRITSRILALKPLLRNETLTSDWLKGTLTKLVMDSLTVEVHLKSCDVRELQSDIAGWSLAYLPKMESLLVDELAAPLWLRIRLKLGSLVRLMISYFDGMWADPVDFFLTSGFTFVLLAVVAIYRVGWDLWTEMTSSFQPRMSSTTIMSDMKNNCPSNLHSPPLNRLEGDSEPRSLVLTPSTYDRLIISSPKGQFTILLCTDASPLGRRLADQFYQICHRYRGNPSIELVPACLFLDRYADWLGWALEAATRIPFRPANASGNSSNVALTFNPANCRGTVFAVNGFRRYFHMYHPLLPGGQARSCNQNSDYETEEADNFTLQHRKKNLSKESRRVANFSRLLGLNHHSSSDEDDDESIYEMEENETESNRLLSSKLPLLEHEVLAGLSTWFERLFEGSLRRHHVSEWPKYLTTISS</sequence>
<feature type="domain" description="J" evidence="3">
    <location>
        <begin position="22"/>
        <end position="86"/>
    </location>
</feature>
<dbReference type="PANTHER" id="PTHR44303">
    <property type="entry name" value="DNAJ HOMOLOG SUBFAMILY C MEMBER 16"/>
    <property type="match status" value="1"/>
</dbReference>
<proteinExistence type="predicted"/>
<dbReference type="SUPFAM" id="SSF46565">
    <property type="entry name" value="Chaperone J-domain"/>
    <property type="match status" value="1"/>
</dbReference>
<dbReference type="Proteomes" id="UP000274504">
    <property type="component" value="Unassembled WGS sequence"/>
</dbReference>
<dbReference type="OrthoDB" id="10065037at2759"/>
<evidence type="ECO:0000259" key="3">
    <source>
        <dbReference type="PROSITE" id="PS50076"/>
    </source>
</evidence>
<dbReference type="PANTHER" id="PTHR44303:SF2">
    <property type="entry name" value="DNAJ HOMOLOG SUBFAMILY C MEMBER 16"/>
    <property type="match status" value="1"/>
</dbReference>
<dbReference type="InterPro" id="IPR001623">
    <property type="entry name" value="DnaJ_domain"/>
</dbReference>
<protein>
    <submittedName>
        <fullName evidence="8">J domain-containing protein</fullName>
    </submittedName>
</protein>
<evidence type="ECO:0000313" key="6">
    <source>
        <dbReference type="Proteomes" id="UP000274504"/>
    </source>
</evidence>
<dbReference type="PROSITE" id="PS00636">
    <property type="entry name" value="DNAJ_1"/>
    <property type="match status" value="1"/>
</dbReference>
<dbReference type="InterPro" id="IPR036869">
    <property type="entry name" value="J_dom_sf"/>
</dbReference>
<keyword evidence="7" id="KW-1185">Reference proteome</keyword>
<dbReference type="InterPro" id="IPR018253">
    <property type="entry name" value="DnaJ_domain_CS"/>
</dbReference>
<gene>
    <name evidence="4" type="ORF">HDID_LOCUS2987</name>
    <name evidence="5" type="ORF">WMSIL1_LOCUS7312</name>
</gene>
<evidence type="ECO:0000313" key="5">
    <source>
        <dbReference type="EMBL" id="VUZ47915.1"/>
    </source>
</evidence>
<dbReference type="CDD" id="cd06257">
    <property type="entry name" value="DnaJ"/>
    <property type="match status" value="1"/>
</dbReference>
<dbReference type="PRINTS" id="PR00625">
    <property type="entry name" value="JDOMAIN"/>
</dbReference>
<dbReference type="InterPro" id="IPR036249">
    <property type="entry name" value="Thioredoxin-like_sf"/>
</dbReference>
<dbReference type="EMBL" id="CABIJS010000256">
    <property type="protein sequence ID" value="VUZ47915.1"/>
    <property type="molecule type" value="Genomic_DNA"/>
</dbReference>
<dbReference type="SMART" id="SM00271">
    <property type="entry name" value="DnaJ"/>
    <property type="match status" value="1"/>
</dbReference>
<organism evidence="8">
    <name type="scientific">Hymenolepis diminuta</name>
    <name type="common">Rat tapeworm</name>
    <dbReference type="NCBI Taxonomy" id="6216"/>
    <lineage>
        <taxon>Eukaryota</taxon>
        <taxon>Metazoa</taxon>
        <taxon>Spiralia</taxon>
        <taxon>Lophotrochozoa</taxon>
        <taxon>Platyhelminthes</taxon>
        <taxon>Cestoda</taxon>
        <taxon>Eucestoda</taxon>
        <taxon>Cyclophyllidea</taxon>
        <taxon>Hymenolepididae</taxon>
        <taxon>Hymenolepis</taxon>
    </lineage>
</organism>
<dbReference type="Pfam" id="PF00226">
    <property type="entry name" value="DnaJ"/>
    <property type="match status" value="1"/>
</dbReference>
<dbReference type="PROSITE" id="PS50076">
    <property type="entry name" value="DNAJ_2"/>
    <property type="match status" value="1"/>
</dbReference>
<evidence type="ECO:0000256" key="1">
    <source>
        <dbReference type="SAM" id="MobiDB-lite"/>
    </source>
</evidence>
<dbReference type="EMBL" id="UYSG01000828">
    <property type="protein sequence ID" value="VDL25184.1"/>
    <property type="molecule type" value="Genomic_DNA"/>
</dbReference>
<reference evidence="5 7" key="3">
    <citation type="submission" date="2019-07" db="EMBL/GenBank/DDBJ databases">
        <authorList>
            <person name="Jastrzebski P J."/>
            <person name="Paukszto L."/>
            <person name="Jastrzebski P J."/>
        </authorList>
    </citation>
    <scope>NUCLEOTIDE SEQUENCE [LARGE SCALE GENOMIC DNA]</scope>
    <source>
        <strain evidence="5 7">WMS-il1</strain>
    </source>
</reference>
<name>A0A0R3SE24_HYMDI</name>
<dbReference type="WBParaSite" id="HDID_0000298901-mRNA-1">
    <property type="protein sequence ID" value="HDID_0000298901-mRNA-1"/>
    <property type="gene ID" value="HDID_0000298901"/>
</dbReference>
<evidence type="ECO:0000256" key="2">
    <source>
        <dbReference type="SAM" id="SignalP"/>
    </source>
</evidence>
<dbReference type="AlphaFoldDB" id="A0A0R3SE24"/>
<feature type="signal peptide" evidence="2">
    <location>
        <begin position="1"/>
        <end position="18"/>
    </location>
</feature>
<dbReference type="Gene3D" id="1.10.287.110">
    <property type="entry name" value="DnaJ domain"/>
    <property type="match status" value="1"/>
</dbReference>
<feature type="region of interest" description="Disordered" evidence="1">
    <location>
        <begin position="849"/>
        <end position="869"/>
    </location>
</feature>